<evidence type="ECO:0000256" key="3">
    <source>
        <dbReference type="ARBA" id="ARBA00022490"/>
    </source>
</evidence>
<reference evidence="10 11" key="1">
    <citation type="journal article" date="2016" name="Nat. Commun.">
        <title>Thousands of microbial genomes shed light on interconnected biogeochemical processes in an aquifer system.</title>
        <authorList>
            <person name="Anantharaman K."/>
            <person name="Brown C.T."/>
            <person name="Hug L.A."/>
            <person name="Sharon I."/>
            <person name="Castelle C.J."/>
            <person name="Probst A.J."/>
            <person name="Thomas B.C."/>
            <person name="Singh A."/>
            <person name="Wilkins M.J."/>
            <person name="Karaoz U."/>
            <person name="Brodie E.L."/>
            <person name="Williams K.H."/>
            <person name="Hubbard S.S."/>
            <person name="Banfield J.F."/>
        </authorList>
    </citation>
    <scope>NUCLEOTIDE SEQUENCE [LARGE SCALE GENOMIC DNA]</scope>
</reference>
<evidence type="ECO:0000256" key="4">
    <source>
        <dbReference type="ARBA" id="ARBA00022618"/>
    </source>
</evidence>
<keyword evidence="6" id="KW-0131">Cell cycle</keyword>
<dbReference type="AlphaFoldDB" id="A0A1F6T613"/>
<dbReference type="EMBL" id="MFSQ01000052">
    <property type="protein sequence ID" value="OGI40485.1"/>
    <property type="molecule type" value="Genomic_DNA"/>
</dbReference>
<evidence type="ECO:0000256" key="7">
    <source>
        <dbReference type="ARBA" id="ARBA00024910"/>
    </source>
</evidence>
<organism evidence="10 11">
    <name type="scientific">Candidatus Muproteobacteria bacterium RBG_16_62_13</name>
    <dbReference type="NCBI Taxonomy" id="1817756"/>
    <lineage>
        <taxon>Bacteria</taxon>
        <taxon>Pseudomonadati</taxon>
        <taxon>Pseudomonadota</taxon>
        <taxon>Candidatus Muproteobacteria</taxon>
    </lineage>
</organism>
<dbReference type="InterPro" id="IPR036192">
    <property type="entry name" value="Cell_div_ZapA-like_sf"/>
</dbReference>
<dbReference type="GO" id="GO:0032153">
    <property type="term" value="C:cell division site"/>
    <property type="evidence" value="ECO:0007669"/>
    <property type="project" value="TreeGrafter"/>
</dbReference>
<evidence type="ECO:0000256" key="9">
    <source>
        <dbReference type="ARBA" id="ARBA00033158"/>
    </source>
</evidence>
<keyword evidence="5" id="KW-0717">Septation</keyword>
<comment type="subcellular location">
    <subcellularLocation>
        <location evidence="1">Cytoplasm</location>
    </subcellularLocation>
</comment>
<evidence type="ECO:0000256" key="1">
    <source>
        <dbReference type="ARBA" id="ARBA00004496"/>
    </source>
</evidence>
<dbReference type="GO" id="GO:0043093">
    <property type="term" value="P:FtsZ-dependent cytokinesis"/>
    <property type="evidence" value="ECO:0007669"/>
    <property type="project" value="TreeGrafter"/>
</dbReference>
<accession>A0A1F6T613</accession>
<name>A0A1F6T613_9PROT</name>
<dbReference type="GO" id="GO:0000921">
    <property type="term" value="P:septin ring assembly"/>
    <property type="evidence" value="ECO:0007669"/>
    <property type="project" value="TreeGrafter"/>
</dbReference>
<keyword evidence="3" id="KW-0963">Cytoplasm</keyword>
<dbReference type="Gene3D" id="1.20.5.50">
    <property type="match status" value="1"/>
</dbReference>
<dbReference type="PANTHER" id="PTHR34981">
    <property type="entry name" value="CELL DIVISION PROTEIN ZAPA"/>
    <property type="match status" value="1"/>
</dbReference>
<keyword evidence="4" id="KW-0132">Cell division</keyword>
<dbReference type="STRING" id="1817756.A2140_08675"/>
<comment type="function">
    <text evidence="7">Activator of cell division through the inhibition of FtsZ GTPase activity, therefore promoting FtsZ assembly into bundles of protofilaments necessary for the formation of the division Z ring. It is recruited early at mid-cell but it is not essential for cell division.</text>
</comment>
<evidence type="ECO:0000256" key="5">
    <source>
        <dbReference type="ARBA" id="ARBA00023210"/>
    </source>
</evidence>
<dbReference type="GO" id="GO:0005829">
    <property type="term" value="C:cytosol"/>
    <property type="evidence" value="ECO:0007669"/>
    <property type="project" value="TreeGrafter"/>
</dbReference>
<evidence type="ECO:0000256" key="6">
    <source>
        <dbReference type="ARBA" id="ARBA00023306"/>
    </source>
</evidence>
<protein>
    <recommendedName>
        <fullName evidence="2">Cell division protein ZapA</fullName>
    </recommendedName>
    <alternativeName>
        <fullName evidence="9">Z ring-associated protein ZapA</fullName>
    </alternativeName>
</protein>
<dbReference type="Pfam" id="PF05164">
    <property type="entry name" value="ZapA"/>
    <property type="match status" value="1"/>
</dbReference>
<dbReference type="InterPro" id="IPR042233">
    <property type="entry name" value="Cell_div_ZapA_N"/>
</dbReference>
<comment type="caution">
    <text evidence="10">The sequence shown here is derived from an EMBL/GenBank/DDBJ whole genome shotgun (WGS) entry which is preliminary data.</text>
</comment>
<dbReference type="GO" id="GO:0030428">
    <property type="term" value="C:cell septum"/>
    <property type="evidence" value="ECO:0007669"/>
    <property type="project" value="TreeGrafter"/>
</dbReference>
<dbReference type="SUPFAM" id="SSF102829">
    <property type="entry name" value="Cell division protein ZapA-like"/>
    <property type="match status" value="1"/>
</dbReference>
<dbReference type="GO" id="GO:0000917">
    <property type="term" value="P:division septum assembly"/>
    <property type="evidence" value="ECO:0007669"/>
    <property type="project" value="UniProtKB-KW"/>
</dbReference>
<evidence type="ECO:0000256" key="8">
    <source>
        <dbReference type="ARBA" id="ARBA00026068"/>
    </source>
</evidence>
<evidence type="ECO:0000313" key="10">
    <source>
        <dbReference type="EMBL" id="OGI40485.1"/>
    </source>
</evidence>
<dbReference type="PANTHER" id="PTHR34981:SF1">
    <property type="entry name" value="CELL DIVISION PROTEIN ZAPA"/>
    <property type="match status" value="1"/>
</dbReference>
<sequence>MKDTANGLSVHIGGKEFMVACPDGQREQLRRAATYLDKAMREIQASGKVMGTERAAVMAALNIANELLELREHGGLPPDTTQRLQQLQLKIDAALNTDRQPRQ</sequence>
<proteinExistence type="predicted"/>
<dbReference type="Gene3D" id="3.30.160.880">
    <property type="entry name" value="Cell division protein ZapA protomer, N-terminal domain"/>
    <property type="match status" value="1"/>
</dbReference>
<dbReference type="InterPro" id="IPR007838">
    <property type="entry name" value="Cell_div_ZapA-like"/>
</dbReference>
<evidence type="ECO:0000256" key="2">
    <source>
        <dbReference type="ARBA" id="ARBA00015195"/>
    </source>
</evidence>
<dbReference type="Proteomes" id="UP000178379">
    <property type="component" value="Unassembled WGS sequence"/>
</dbReference>
<gene>
    <name evidence="10" type="ORF">A2140_08675</name>
</gene>
<evidence type="ECO:0000313" key="11">
    <source>
        <dbReference type="Proteomes" id="UP000178379"/>
    </source>
</evidence>
<comment type="subunit">
    <text evidence="8">Homodimer. Interacts with FtsZ.</text>
</comment>